<reference evidence="4 5" key="1">
    <citation type="submission" date="2018-05" db="EMBL/GenBank/DDBJ databases">
        <title>Genome sequencing of Flavobacterium sp. HYN0049.</title>
        <authorList>
            <person name="Yi H."/>
            <person name="Baek C."/>
        </authorList>
    </citation>
    <scope>NUCLEOTIDE SEQUENCE [LARGE SCALE GENOMIC DNA]</scope>
    <source>
        <strain evidence="4 5">HYN0049</strain>
    </source>
</reference>
<dbReference type="PROSITE" id="PS50835">
    <property type="entry name" value="IG_LIKE"/>
    <property type="match status" value="1"/>
</dbReference>
<dbReference type="InterPro" id="IPR013783">
    <property type="entry name" value="Ig-like_fold"/>
</dbReference>
<dbReference type="OrthoDB" id="615576at2"/>
<dbReference type="InterPro" id="IPR022519">
    <property type="entry name" value="Gloeo/Verruco_rpt"/>
</dbReference>
<dbReference type="NCBIfam" id="TIGR04183">
    <property type="entry name" value="Por_Secre_tail"/>
    <property type="match status" value="1"/>
</dbReference>
<evidence type="ECO:0000256" key="2">
    <source>
        <dbReference type="SAM" id="SignalP"/>
    </source>
</evidence>
<name>A0A2S1SK22_9FLAO</name>
<dbReference type="RefSeq" id="WP_108904560.1">
    <property type="nucleotide sequence ID" value="NZ_CP029187.1"/>
</dbReference>
<dbReference type="KEGG" id="fpal:HYN49_13245"/>
<dbReference type="SUPFAM" id="SSF50965">
    <property type="entry name" value="Galactose oxidase, central domain"/>
    <property type="match status" value="1"/>
</dbReference>
<dbReference type="Pfam" id="PF18962">
    <property type="entry name" value="Por_Secre_tail"/>
    <property type="match status" value="1"/>
</dbReference>
<dbReference type="InterPro" id="IPR007110">
    <property type="entry name" value="Ig-like_dom"/>
</dbReference>
<dbReference type="Gene3D" id="2.60.40.10">
    <property type="entry name" value="Immunoglobulins"/>
    <property type="match status" value="1"/>
</dbReference>
<keyword evidence="1 2" id="KW-0732">Signal</keyword>
<gene>
    <name evidence="4" type="ORF">HYN49_13245</name>
</gene>
<feature type="signal peptide" evidence="2">
    <location>
        <begin position="1"/>
        <end position="20"/>
    </location>
</feature>
<proteinExistence type="predicted"/>
<feature type="chain" id="PRO_5015416359" description="Ig-like domain-containing protein" evidence="2">
    <location>
        <begin position="21"/>
        <end position="582"/>
    </location>
</feature>
<evidence type="ECO:0000256" key="1">
    <source>
        <dbReference type="ARBA" id="ARBA00022729"/>
    </source>
</evidence>
<evidence type="ECO:0000259" key="3">
    <source>
        <dbReference type="PROSITE" id="PS50835"/>
    </source>
</evidence>
<sequence>MRKITLLKLFLLFPFLTCHAQKELWGVNTGEEYGQGYFGNITKYDINGENAVIIHEFDSIQGYRPKGKLFLASNGKLYGTTLSGGNSVVEGSAATAGVLFEYDPVLDKYRVVHDFQIGDVNYNPATPYIGVIEPIQGKLYGATQNIMYQYDIATETTTFYNRLPLNLLTITSEFIKANDGNLYSTAGYGFCINGTTPLWNGCIIKFDMTTNTLSVVHEQDCNASLEGNYPSGLVESSPGILNGLTLYGGIHTYQFGEPYNAAGVLFEYNISTNTYTKKVDFDGLTIGGTPTSLINGGNGMLYGVCQEGGRAPGNPNTNPTYFRGTLYEYATTTGTIQVKQYFSAGSGNIVRYPSSLLKTSNGQFMGTMPNAALFRWNDDTNSISIPILTGDLTNAINNSNLIEICRKPSYQEISVNTFDACAGENFTYNIQNTNATSYQWMKDGAAVAGQNSGILSLNNVTVGDAGNYTCFMSNECGATLTMPIALSVNCLGVNQQTTLKHNITMYPNPAESDLMIGLPKNIDVTINKMKIINLLGQTVLMDNQKKISSSNLSIDVSSLIKGTYIIMIQSNFGDWNGRFVKD</sequence>
<dbReference type="InterPro" id="IPR011043">
    <property type="entry name" value="Gal_Oxase/kelch_b-propeller"/>
</dbReference>
<dbReference type="AlphaFoldDB" id="A0A2S1SK22"/>
<dbReference type="NCBIfam" id="TIGR03803">
    <property type="entry name" value="Gloeo_Verruco"/>
    <property type="match status" value="1"/>
</dbReference>
<dbReference type="SUPFAM" id="SSF48726">
    <property type="entry name" value="Immunoglobulin"/>
    <property type="match status" value="1"/>
</dbReference>
<dbReference type="InterPro" id="IPR036179">
    <property type="entry name" value="Ig-like_dom_sf"/>
</dbReference>
<protein>
    <recommendedName>
        <fullName evidence="3">Ig-like domain-containing protein</fullName>
    </recommendedName>
</protein>
<evidence type="ECO:0000313" key="4">
    <source>
        <dbReference type="EMBL" id="AWI26783.1"/>
    </source>
</evidence>
<dbReference type="InterPro" id="IPR026444">
    <property type="entry name" value="Secre_tail"/>
</dbReference>
<keyword evidence="5" id="KW-1185">Reference proteome</keyword>
<organism evidence="4 5">
    <name type="scientific">Flavobacterium pallidum</name>
    <dbReference type="NCBI Taxonomy" id="2172098"/>
    <lineage>
        <taxon>Bacteria</taxon>
        <taxon>Pseudomonadati</taxon>
        <taxon>Bacteroidota</taxon>
        <taxon>Flavobacteriia</taxon>
        <taxon>Flavobacteriales</taxon>
        <taxon>Flavobacteriaceae</taxon>
        <taxon>Flavobacterium</taxon>
    </lineage>
</organism>
<feature type="domain" description="Ig-like" evidence="3">
    <location>
        <begin position="421"/>
        <end position="481"/>
    </location>
</feature>
<evidence type="ECO:0000313" key="5">
    <source>
        <dbReference type="Proteomes" id="UP000244937"/>
    </source>
</evidence>
<dbReference type="Proteomes" id="UP000244937">
    <property type="component" value="Chromosome"/>
</dbReference>
<accession>A0A2S1SK22</accession>
<dbReference type="EMBL" id="CP029187">
    <property type="protein sequence ID" value="AWI26783.1"/>
    <property type="molecule type" value="Genomic_DNA"/>
</dbReference>